<dbReference type="InterPro" id="IPR052908">
    <property type="entry name" value="AP-4-A_phosphorylase"/>
</dbReference>
<keyword evidence="2" id="KW-1185">Reference proteome</keyword>
<dbReference type="InterPro" id="IPR011146">
    <property type="entry name" value="HIT-like"/>
</dbReference>
<reference evidence="2" key="1">
    <citation type="submission" date="2020-01" db="EMBL/GenBank/DDBJ databases">
        <title>Phosphoaccumulans saitamaens gen. nov., sp. nov., a polyphosphate accumulating bacterium isolated from surface river water.</title>
        <authorList>
            <person name="Watanabe K."/>
            <person name="Suda W."/>
        </authorList>
    </citation>
    <scope>NUCLEOTIDE SEQUENCE [LARGE SCALE GENOMIC DNA]</scope>
    <source>
        <strain evidence="2">ICHIAU1</strain>
    </source>
</reference>
<dbReference type="Pfam" id="PF01230">
    <property type="entry name" value="HIT"/>
    <property type="match status" value="1"/>
</dbReference>
<dbReference type="PIRSF" id="PIRSF000714">
    <property type="entry name" value="HIT"/>
    <property type="match status" value="1"/>
</dbReference>
<protein>
    <submittedName>
        <fullName evidence="1">HIT domain-containing protein</fullName>
    </submittedName>
</protein>
<gene>
    <name evidence="1" type="ORF">ICHIAU1_05490</name>
</gene>
<proteinExistence type="predicted"/>
<dbReference type="Gene3D" id="3.30.428.10">
    <property type="entry name" value="HIT-like"/>
    <property type="match status" value="1"/>
</dbReference>
<dbReference type="SUPFAM" id="SSF54197">
    <property type="entry name" value="HIT-like"/>
    <property type="match status" value="1"/>
</dbReference>
<dbReference type="PANTHER" id="PTHR42997">
    <property type="entry name" value="HIT FAMILY HYDROLASE"/>
    <property type="match status" value="1"/>
</dbReference>
<organism evidence="1 2">
    <name type="scientific">Fluviibacter phosphoraccumulans</name>
    <dbReference type="NCBI Taxonomy" id="1751046"/>
    <lineage>
        <taxon>Bacteria</taxon>
        <taxon>Pseudomonadati</taxon>
        <taxon>Pseudomonadota</taxon>
        <taxon>Betaproteobacteria</taxon>
        <taxon>Rhodocyclales</taxon>
        <taxon>Fluviibacteraceae</taxon>
        <taxon>Fluviibacter</taxon>
    </lineage>
</organism>
<dbReference type="InterPro" id="IPR026026">
    <property type="entry name" value="HIT_Hint"/>
</dbReference>
<dbReference type="RefSeq" id="WP_162048807.1">
    <property type="nucleotide sequence ID" value="NZ_AP019011.1"/>
</dbReference>
<dbReference type="Proteomes" id="UP000463961">
    <property type="component" value="Chromosome"/>
</dbReference>
<dbReference type="InterPro" id="IPR036265">
    <property type="entry name" value="HIT-like_sf"/>
</dbReference>
<dbReference type="EMBL" id="AP022345">
    <property type="protein sequence ID" value="BBU68266.1"/>
    <property type="molecule type" value="Genomic_DNA"/>
</dbReference>
<dbReference type="GO" id="GO:0003824">
    <property type="term" value="F:catalytic activity"/>
    <property type="evidence" value="ECO:0007669"/>
    <property type="project" value="InterPro"/>
</dbReference>
<evidence type="ECO:0000313" key="1">
    <source>
        <dbReference type="EMBL" id="BBU68266.1"/>
    </source>
</evidence>
<dbReference type="PANTHER" id="PTHR42997:SF1">
    <property type="entry name" value="AP-4-A PHOSPHORYLASE"/>
    <property type="match status" value="1"/>
</dbReference>
<sequence length="142" mass="16077">MESALNKNGCPLCQTTGEDVLFTNDLYRIIAVNDPAWPGFCRVILNRHEAEMTDLPIEHRSALMEAVCVVESALRKLMQPTKINLASLGNVVPHVHWHVIPRWADDTHFPDPIWAPVRRADAPMRQQPDRAALVQEITHDLT</sequence>
<dbReference type="OrthoDB" id="9799145at2"/>
<name>A0A679IBY9_9RHOO</name>
<dbReference type="PROSITE" id="PS51084">
    <property type="entry name" value="HIT_2"/>
    <property type="match status" value="1"/>
</dbReference>
<accession>A0A679IBY9</accession>
<dbReference type="AlphaFoldDB" id="A0A679IBY9"/>
<evidence type="ECO:0000313" key="2">
    <source>
        <dbReference type="Proteomes" id="UP000463961"/>
    </source>
</evidence>